<organism evidence="2">
    <name type="scientific">hydrothermal vent metagenome</name>
    <dbReference type="NCBI Taxonomy" id="652676"/>
    <lineage>
        <taxon>unclassified sequences</taxon>
        <taxon>metagenomes</taxon>
        <taxon>ecological metagenomes</taxon>
    </lineage>
</organism>
<accession>A0A3B1CZV1</accession>
<proteinExistence type="predicted"/>
<evidence type="ECO:0000313" key="2">
    <source>
        <dbReference type="EMBL" id="VAX36186.1"/>
    </source>
</evidence>
<keyword evidence="1" id="KW-0472">Membrane</keyword>
<feature type="transmembrane region" description="Helical" evidence="1">
    <location>
        <begin position="96"/>
        <end position="116"/>
    </location>
</feature>
<feature type="transmembrane region" description="Helical" evidence="1">
    <location>
        <begin position="154"/>
        <end position="176"/>
    </location>
</feature>
<protein>
    <submittedName>
        <fullName evidence="2">Uncharacterized protein</fullName>
    </submittedName>
</protein>
<dbReference type="EMBL" id="UOGL01000038">
    <property type="protein sequence ID" value="VAX36186.1"/>
    <property type="molecule type" value="Genomic_DNA"/>
</dbReference>
<keyword evidence="1" id="KW-0812">Transmembrane</keyword>
<dbReference type="AlphaFoldDB" id="A0A3B1CZV1"/>
<gene>
    <name evidence="2" type="ORF">MNBD_PLANCTO02-2874</name>
</gene>
<name>A0A3B1CZV1_9ZZZZ</name>
<keyword evidence="1" id="KW-1133">Transmembrane helix</keyword>
<feature type="transmembrane region" description="Helical" evidence="1">
    <location>
        <begin position="188"/>
        <end position="206"/>
    </location>
</feature>
<evidence type="ECO:0000256" key="1">
    <source>
        <dbReference type="SAM" id="Phobius"/>
    </source>
</evidence>
<sequence>MAMIPLLILLMNVTLLRNHSQWEFGRFAQVTECYHWVSKKITGVETTEHLIGVDTTRSSYTTTTKFDIPHPTHPLAVKSKALLLQGELFLQYQQNFFNSMGPFTILFLTVGLFVMFRDIFHRDKCLYLPFMLILMLGVWIRLSSSGSASGRFFLLAYLLAVPCEAIGVLFSMSKLSQWRSQQKEANRLRPVAIGALLSLFFIVGWVDSLSSNDSRRKSDVLCGNWLRQHCKKVETIVTESPTLRVSYPVDFQERYNANLPNDLWRLIEQKQPEMVILLAHTKSDHAQQWREEMTRFFAKRTMSPVSMKGAPEGAERFLIFIKTDSPSSSRSHSLTRTANRD</sequence>
<feature type="transmembrane region" description="Helical" evidence="1">
    <location>
        <begin position="125"/>
        <end position="142"/>
    </location>
</feature>
<reference evidence="2" key="1">
    <citation type="submission" date="2018-06" db="EMBL/GenBank/DDBJ databases">
        <authorList>
            <person name="Zhirakovskaya E."/>
        </authorList>
    </citation>
    <scope>NUCLEOTIDE SEQUENCE</scope>
</reference>